<evidence type="ECO:0000313" key="1">
    <source>
        <dbReference type="EMBL" id="EXJ10306.1"/>
    </source>
</evidence>
<organism evidence="1 2">
    <name type="scientific">Nitrincola nitratireducens</name>
    <dbReference type="NCBI Taxonomy" id="1229521"/>
    <lineage>
        <taxon>Bacteria</taxon>
        <taxon>Pseudomonadati</taxon>
        <taxon>Pseudomonadota</taxon>
        <taxon>Gammaproteobacteria</taxon>
        <taxon>Oceanospirillales</taxon>
        <taxon>Oceanospirillaceae</taxon>
        <taxon>Nitrincola</taxon>
    </lineage>
</organism>
<sequence length="33" mass="3658">MGQKVNPTGIRLGIVKDIHQYGMRTSQAMPINC</sequence>
<gene>
    <name evidence="1" type="ORF">D791_02634</name>
</gene>
<dbReference type="AlphaFoldDB" id="W9V039"/>
<keyword evidence="2" id="KW-1185">Reference proteome</keyword>
<dbReference type="Proteomes" id="UP000019464">
    <property type="component" value="Unassembled WGS sequence"/>
</dbReference>
<protein>
    <submittedName>
        <fullName evidence="1">Uncharacterized protein</fullName>
    </submittedName>
</protein>
<evidence type="ECO:0000313" key="2">
    <source>
        <dbReference type="Proteomes" id="UP000019464"/>
    </source>
</evidence>
<dbReference type="EMBL" id="AONB01000014">
    <property type="protein sequence ID" value="EXJ10306.1"/>
    <property type="molecule type" value="Genomic_DNA"/>
</dbReference>
<reference evidence="1 2" key="2">
    <citation type="journal article" date="2015" name="Syst. Appl. Microbiol.">
        <title>Nitrincola nitratireducens sp. nov. isolated from a haloalkaline crater lake.</title>
        <authorList>
            <person name="Singh A."/>
            <person name="Vaidya B."/>
            <person name="Tanuku N.R."/>
            <person name="Pinnaka A.K."/>
        </authorList>
    </citation>
    <scope>NUCLEOTIDE SEQUENCE [LARGE SCALE GENOMIC DNA]</scope>
    <source>
        <strain evidence="1 2">AK23</strain>
    </source>
</reference>
<reference evidence="2" key="1">
    <citation type="submission" date="2012-11" db="EMBL/GenBank/DDBJ databases">
        <authorList>
            <person name="Singh A."/>
            <person name="Pinnaka A.K."/>
            <person name="Vaidya B."/>
        </authorList>
    </citation>
    <scope>NUCLEOTIDE SEQUENCE [LARGE SCALE GENOMIC DNA]</scope>
    <source>
        <strain evidence="2">AK23</strain>
    </source>
</reference>
<proteinExistence type="predicted"/>
<comment type="caution">
    <text evidence="1">The sequence shown here is derived from an EMBL/GenBank/DDBJ whole genome shotgun (WGS) entry which is preliminary data.</text>
</comment>
<name>W9V039_9GAMM</name>
<accession>W9V039</accession>